<organism evidence="2 3">
    <name type="scientific">Hyaloscypha bicolor E</name>
    <dbReference type="NCBI Taxonomy" id="1095630"/>
    <lineage>
        <taxon>Eukaryota</taxon>
        <taxon>Fungi</taxon>
        <taxon>Dikarya</taxon>
        <taxon>Ascomycota</taxon>
        <taxon>Pezizomycotina</taxon>
        <taxon>Leotiomycetes</taxon>
        <taxon>Helotiales</taxon>
        <taxon>Hyaloscyphaceae</taxon>
        <taxon>Hyaloscypha</taxon>
        <taxon>Hyaloscypha bicolor</taxon>
    </lineage>
</organism>
<protein>
    <recommendedName>
        <fullName evidence="4">Cylicin I</fullName>
    </recommendedName>
</protein>
<dbReference type="GeneID" id="36588552"/>
<evidence type="ECO:0000256" key="1">
    <source>
        <dbReference type="SAM" id="MobiDB-lite"/>
    </source>
</evidence>
<dbReference type="Proteomes" id="UP000235371">
    <property type="component" value="Unassembled WGS sequence"/>
</dbReference>
<dbReference type="InParanoid" id="A0A2J6T8I3"/>
<feature type="region of interest" description="Disordered" evidence="1">
    <location>
        <begin position="72"/>
        <end position="240"/>
    </location>
</feature>
<feature type="compositionally biased region" description="Polar residues" evidence="1">
    <location>
        <begin position="184"/>
        <end position="197"/>
    </location>
</feature>
<keyword evidence="3" id="KW-1185">Reference proteome</keyword>
<feature type="compositionally biased region" description="Acidic residues" evidence="1">
    <location>
        <begin position="130"/>
        <end position="140"/>
    </location>
</feature>
<sequence>MAFSRAAALRFCLRSARPSIAQPQLVRQVARRGYASGGHGHAKSGGDALWAAGAVGVTVPTCWYLLSNAPDTSHGHGDHGDSHGAAHGEKHEEEPKGEEGEKSEDAEGKEEESEKSADSDSEDEKKDTDTPDTSDDEGGDDDKNTKTTIPDAKGGIKKRSESKNAIKAGENGDEAATSKPAGGKNTQSGKQEGLSNTDTKHSTDITNDPTTSKKGEGTPETGKAKGTVNPKRPQPEDKKK</sequence>
<dbReference type="EMBL" id="KZ613817">
    <property type="protein sequence ID" value="PMD59308.1"/>
    <property type="molecule type" value="Genomic_DNA"/>
</dbReference>
<dbReference type="AlphaFoldDB" id="A0A2J6T8I3"/>
<proteinExistence type="predicted"/>
<evidence type="ECO:0000313" key="3">
    <source>
        <dbReference type="Proteomes" id="UP000235371"/>
    </source>
</evidence>
<reference evidence="2 3" key="1">
    <citation type="submission" date="2016-04" db="EMBL/GenBank/DDBJ databases">
        <title>A degradative enzymes factory behind the ericoid mycorrhizal symbiosis.</title>
        <authorList>
            <consortium name="DOE Joint Genome Institute"/>
            <person name="Martino E."/>
            <person name="Morin E."/>
            <person name="Grelet G."/>
            <person name="Kuo A."/>
            <person name="Kohler A."/>
            <person name="Daghino S."/>
            <person name="Barry K."/>
            <person name="Choi C."/>
            <person name="Cichocki N."/>
            <person name="Clum A."/>
            <person name="Copeland A."/>
            <person name="Hainaut M."/>
            <person name="Haridas S."/>
            <person name="Labutti K."/>
            <person name="Lindquist E."/>
            <person name="Lipzen A."/>
            <person name="Khouja H.-R."/>
            <person name="Murat C."/>
            <person name="Ohm R."/>
            <person name="Olson A."/>
            <person name="Spatafora J."/>
            <person name="Veneault-Fourrey C."/>
            <person name="Henrissat B."/>
            <person name="Grigoriev I."/>
            <person name="Martin F."/>
            <person name="Perotto S."/>
        </authorList>
    </citation>
    <scope>NUCLEOTIDE SEQUENCE [LARGE SCALE GENOMIC DNA]</scope>
    <source>
        <strain evidence="2 3">E</strain>
    </source>
</reference>
<gene>
    <name evidence="2" type="ORF">K444DRAFT_614094</name>
</gene>
<dbReference type="STRING" id="1095630.A0A2J6T8I3"/>
<evidence type="ECO:0000313" key="2">
    <source>
        <dbReference type="EMBL" id="PMD59308.1"/>
    </source>
</evidence>
<evidence type="ECO:0008006" key="4">
    <source>
        <dbReference type="Google" id="ProtNLM"/>
    </source>
</evidence>
<name>A0A2J6T8I3_9HELO</name>
<dbReference type="RefSeq" id="XP_024736212.1">
    <property type="nucleotide sequence ID" value="XM_024880475.1"/>
</dbReference>
<accession>A0A2J6T8I3</accession>
<dbReference type="OrthoDB" id="4590707at2759"/>
<feature type="compositionally biased region" description="Basic and acidic residues" evidence="1">
    <location>
        <begin position="73"/>
        <end position="129"/>
    </location>
</feature>